<dbReference type="OrthoDB" id="5365632at2"/>
<evidence type="ECO:0000256" key="4">
    <source>
        <dbReference type="ARBA" id="ARBA00022989"/>
    </source>
</evidence>
<comment type="subcellular location">
    <subcellularLocation>
        <location evidence="1">Cell membrane</location>
        <topology evidence="1">Multi-pass membrane protein</topology>
    </subcellularLocation>
</comment>
<feature type="transmembrane region" description="Helical" evidence="6">
    <location>
        <begin position="41"/>
        <end position="57"/>
    </location>
</feature>
<keyword evidence="8" id="KW-1185">Reference proteome</keyword>
<dbReference type="SUPFAM" id="SSF81665">
    <property type="entry name" value="Calcium ATPase, transmembrane domain M"/>
    <property type="match status" value="1"/>
</dbReference>
<keyword evidence="3 6" id="KW-0812">Transmembrane</keyword>
<sequence>MTGNKTIFRNTIFLYSRMLFNMGVSLYTSRLILKVLGVEDFGIYNLVAGVVVLFSFLNNSMSSATQRFINVERATKLSENVKRVFNLSVKNHLIISLFVLALAESVGLWFLNNKLNIPDAKIAQANIVYQISIATTILGIMRMPLNAIIVAHEKMAYYAFVGVFETLSRLSIAVFLYLVPNVEHLPVYAALYLIAEMFSSGIMLSYCRRQFRTETTLGFYKDPARQKEMLFFSGWTLLGQVAYVGANQGLAMILNIFHGVVVNAALGIANQVNAAIYGFVGNFQIAFNPQIVQSYSLGDLGRSRELIFSTSKYSFFLMTLLSAPILFFTHTILTIWLGDNLPMYVEVFVQVVIFCSLIDAISGPFWMAATAIGVIKVYSIVLSLINISLLPLAYILLKRGYDPTIVYVAKFFINIVIQVFRYIFVNRYLRFSFKELFIYFMNLVSVFAVLFVVLLLSSIDQVYTIPQILVGTLIIELALITVIYFLGLSREEKAVIKDFVSQKMGCNKIIER</sequence>
<name>A0A2T8HJN7_9SPHI</name>
<feature type="transmembrane region" description="Helical" evidence="6">
    <location>
        <begin position="127"/>
        <end position="145"/>
    </location>
</feature>
<evidence type="ECO:0000256" key="2">
    <source>
        <dbReference type="ARBA" id="ARBA00022475"/>
    </source>
</evidence>
<gene>
    <name evidence="7" type="ORF">DC487_06640</name>
</gene>
<proteinExistence type="predicted"/>
<evidence type="ECO:0000256" key="1">
    <source>
        <dbReference type="ARBA" id="ARBA00004651"/>
    </source>
</evidence>
<comment type="caution">
    <text evidence="7">The sequence shown here is derived from an EMBL/GenBank/DDBJ whole genome shotgun (WGS) entry which is preliminary data.</text>
</comment>
<feature type="transmembrane region" description="Helical" evidence="6">
    <location>
        <begin position="343"/>
        <end position="365"/>
    </location>
</feature>
<feature type="transmembrane region" description="Helical" evidence="6">
    <location>
        <begin position="465"/>
        <end position="487"/>
    </location>
</feature>
<feature type="transmembrane region" description="Helical" evidence="6">
    <location>
        <begin position="92"/>
        <end position="111"/>
    </location>
</feature>
<evidence type="ECO:0000256" key="5">
    <source>
        <dbReference type="ARBA" id="ARBA00023136"/>
    </source>
</evidence>
<feature type="transmembrane region" description="Helical" evidence="6">
    <location>
        <begin position="12"/>
        <end position="29"/>
    </location>
</feature>
<keyword evidence="5 6" id="KW-0472">Membrane</keyword>
<dbReference type="RefSeq" id="WP_116775188.1">
    <property type="nucleotide sequence ID" value="NZ_QDKG01000002.1"/>
</dbReference>
<evidence type="ECO:0000256" key="6">
    <source>
        <dbReference type="SAM" id="Phobius"/>
    </source>
</evidence>
<dbReference type="Proteomes" id="UP000245627">
    <property type="component" value="Unassembled WGS sequence"/>
</dbReference>
<organism evidence="7 8">
    <name type="scientific">Sphingobacterium corticibacter</name>
    <dbReference type="NCBI Taxonomy" id="2171749"/>
    <lineage>
        <taxon>Bacteria</taxon>
        <taxon>Pseudomonadati</taxon>
        <taxon>Bacteroidota</taxon>
        <taxon>Sphingobacteriia</taxon>
        <taxon>Sphingobacteriales</taxon>
        <taxon>Sphingobacteriaceae</taxon>
        <taxon>Sphingobacterium</taxon>
    </lineage>
</organism>
<dbReference type="GO" id="GO:0005886">
    <property type="term" value="C:plasma membrane"/>
    <property type="evidence" value="ECO:0007669"/>
    <property type="project" value="UniProtKB-SubCell"/>
</dbReference>
<dbReference type="InterPro" id="IPR050833">
    <property type="entry name" value="Poly_Biosynth_Transport"/>
</dbReference>
<evidence type="ECO:0000313" key="8">
    <source>
        <dbReference type="Proteomes" id="UP000245627"/>
    </source>
</evidence>
<feature type="transmembrane region" description="Helical" evidence="6">
    <location>
        <begin position="185"/>
        <end position="207"/>
    </location>
</feature>
<dbReference type="AlphaFoldDB" id="A0A2T8HJN7"/>
<keyword evidence="2" id="KW-1003">Cell membrane</keyword>
<feature type="transmembrane region" description="Helical" evidence="6">
    <location>
        <begin position="436"/>
        <end position="459"/>
    </location>
</feature>
<dbReference type="PANTHER" id="PTHR30250:SF26">
    <property type="entry name" value="PSMA PROTEIN"/>
    <property type="match status" value="1"/>
</dbReference>
<protein>
    <submittedName>
        <fullName evidence="7">Polysaccharide biosynthesis protein</fullName>
    </submittedName>
</protein>
<reference evidence="7 8" key="1">
    <citation type="submission" date="2018-04" db="EMBL/GenBank/DDBJ databases">
        <title>Sphingobacterium cortibacter sp. nov.</title>
        <authorList>
            <person name="Li Y."/>
        </authorList>
    </citation>
    <scope>NUCLEOTIDE SEQUENCE [LARGE SCALE GENOMIC DNA]</scope>
    <source>
        <strain evidence="7 8">2c-3</strain>
    </source>
</reference>
<dbReference type="InterPro" id="IPR023298">
    <property type="entry name" value="ATPase_P-typ_TM_dom_sf"/>
</dbReference>
<feature type="transmembrane region" description="Helical" evidence="6">
    <location>
        <begin position="157"/>
        <end position="179"/>
    </location>
</feature>
<dbReference type="EMBL" id="QDKG01000002">
    <property type="protein sequence ID" value="PVH25615.1"/>
    <property type="molecule type" value="Genomic_DNA"/>
</dbReference>
<evidence type="ECO:0000256" key="3">
    <source>
        <dbReference type="ARBA" id="ARBA00022692"/>
    </source>
</evidence>
<feature type="transmembrane region" description="Helical" evidence="6">
    <location>
        <begin position="313"/>
        <end position="337"/>
    </location>
</feature>
<keyword evidence="4 6" id="KW-1133">Transmembrane helix</keyword>
<feature type="transmembrane region" description="Helical" evidence="6">
    <location>
        <begin position="377"/>
        <end position="397"/>
    </location>
</feature>
<feature type="transmembrane region" description="Helical" evidence="6">
    <location>
        <begin position="228"/>
        <end position="246"/>
    </location>
</feature>
<accession>A0A2T8HJN7</accession>
<dbReference type="PANTHER" id="PTHR30250">
    <property type="entry name" value="PST FAMILY PREDICTED COLANIC ACID TRANSPORTER"/>
    <property type="match status" value="1"/>
</dbReference>
<feature type="transmembrane region" description="Helical" evidence="6">
    <location>
        <begin position="403"/>
        <end position="424"/>
    </location>
</feature>
<evidence type="ECO:0000313" key="7">
    <source>
        <dbReference type="EMBL" id="PVH25615.1"/>
    </source>
</evidence>